<accession>A0A0G4GLA7</accession>
<dbReference type="SUPFAM" id="SSF52047">
    <property type="entry name" value="RNI-like"/>
    <property type="match status" value="2"/>
</dbReference>
<protein>
    <submittedName>
        <fullName evidence="1">Uncharacterized protein</fullName>
    </submittedName>
</protein>
<dbReference type="EMBL" id="CDMZ01001326">
    <property type="protein sequence ID" value="CEM30866.1"/>
    <property type="molecule type" value="Genomic_DNA"/>
</dbReference>
<dbReference type="VEuPathDB" id="CryptoDB:Cvel_676"/>
<reference evidence="1" key="1">
    <citation type="submission" date="2014-11" db="EMBL/GenBank/DDBJ databases">
        <authorList>
            <person name="Otto D Thomas"/>
            <person name="Naeem Raeece"/>
        </authorList>
    </citation>
    <scope>NUCLEOTIDE SEQUENCE</scope>
</reference>
<sequence>MDMTASDPEVKNVEAHGDAMLDDKGRKIEMERQEKRVEGLLALLKHWGPTAESLAKFAKQRDFFGVVWLSVFLFKKSREMGKVSIDPPCSLNLSGICGLSPEKLFLILHYLPSFYEEIKVDSLAMKGRALPLFIHFLERVQEGVGSKRAQLKSVVFAENAIGPLEAPSVFLLLLPFLESLCLKGNALGNEGFGSLLGLVLDGRGRGLKSLDLQRCGLKVSGLEQLCSMLERGELSSLETLDLEGNECVHRLDILGRVLKGGGTPCLRHLNLLSDTAGENSAHSKRLTGFFKALRPPVEDVKLHLGKGLGEEVLRGLGAGQYDAVRFLHLNWTGRDLRSFLTGVAALAETPKFEALELNVSLCVGVQLQNSIESLKLLVEVIEKGRFCSCRKMRLYLETAGPPLSDSQAEALEEATLSFCRAVAVMKLHRLSHLHLCRFLRENFDNHVISLLGGGVRVGNLRGLRVPDLNFLFVDVSVLLDAIGESEEGLPVLEELNLCRVPIKSEGVKFLTGALLSGKLTALSVLCIVQWYSFGERVEFIRALTEAVRLGMFSNLVTLHISDSSQHVPRNPWTEFIKALTESEVGYPRLKSLQMDVSIQWASALMLAVLTSGRFKSLESLCTCNSEFDLDQNNFQVLCEALRSRTFPPNLWGLRFRTSVQNINLNPLIRTIAESENGLPPCVTALNLAQGNLGGEALDLLASSGQ</sequence>
<dbReference type="InterPro" id="IPR032675">
    <property type="entry name" value="LRR_dom_sf"/>
</dbReference>
<dbReference type="AlphaFoldDB" id="A0A0G4GLA7"/>
<evidence type="ECO:0000313" key="1">
    <source>
        <dbReference type="EMBL" id="CEM30866.1"/>
    </source>
</evidence>
<dbReference type="Gene3D" id="3.80.10.10">
    <property type="entry name" value="Ribonuclease Inhibitor"/>
    <property type="match status" value="2"/>
</dbReference>
<organism evidence="1">
    <name type="scientific">Chromera velia CCMP2878</name>
    <dbReference type="NCBI Taxonomy" id="1169474"/>
    <lineage>
        <taxon>Eukaryota</taxon>
        <taxon>Sar</taxon>
        <taxon>Alveolata</taxon>
        <taxon>Colpodellida</taxon>
        <taxon>Chromeraceae</taxon>
        <taxon>Chromera</taxon>
    </lineage>
</organism>
<name>A0A0G4GLA7_9ALVE</name>
<gene>
    <name evidence="1" type="ORF">Cvel_676</name>
</gene>
<proteinExistence type="predicted"/>
<dbReference type="PhylomeDB" id="A0A0G4GLA7"/>